<dbReference type="Proteomes" id="UP001214666">
    <property type="component" value="Chromosome"/>
</dbReference>
<accession>A0AAX3PCH3</accession>
<dbReference type="AlphaFoldDB" id="A0AAX3PCH3"/>
<dbReference type="EMBL" id="CP118942">
    <property type="protein sequence ID" value="WEE28323.1"/>
    <property type="molecule type" value="Genomic_DNA"/>
</dbReference>
<gene>
    <name evidence="1" type="ORF">PY771_08395</name>
</gene>
<evidence type="ECO:0000313" key="1">
    <source>
        <dbReference type="EMBL" id="WEE28323.1"/>
    </source>
</evidence>
<evidence type="ECO:0000313" key="2">
    <source>
        <dbReference type="Proteomes" id="UP001214666"/>
    </source>
</evidence>
<protein>
    <recommendedName>
        <fullName evidence="3">Phage head closure protein</fullName>
    </recommendedName>
</protein>
<organism evidence="1 2">
    <name type="scientific">Aeromonas hydrophila</name>
    <dbReference type="NCBI Taxonomy" id="644"/>
    <lineage>
        <taxon>Bacteria</taxon>
        <taxon>Pseudomonadati</taxon>
        <taxon>Pseudomonadota</taxon>
        <taxon>Gammaproteobacteria</taxon>
        <taxon>Aeromonadales</taxon>
        <taxon>Aeromonadaceae</taxon>
        <taxon>Aeromonas</taxon>
    </lineage>
</organism>
<sequence>MDYSKYNTYMCFYAPESASIQLDPDFGTVSQQVLAKVYEALGRVQFAKTQEYNVKEQEVQTCVIKLPWHPVIQKCTHVEIKTFYSTETYFIELQQMPFNDGELELKCRRTGG</sequence>
<proteinExistence type="predicted"/>
<dbReference type="RefSeq" id="WP_275115881.1">
    <property type="nucleotide sequence ID" value="NZ_CP118942.1"/>
</dbReference>
<evidence type="ECO:0008006" key="3">
    <source>
        <dbReference type="Google" id="ProtNLM"/>
    </source>
</evidence>
<reference evidence="1" key="1">
    <citation type="submission" date="2023-02" db="EMBL/GenBank/DDBJ databases">
        <title>The sequence of Aeromonas hydrophila K533.</title>
        <authorList>
            <person name="Luo X."/>
        </authorList>
    </citation>
    <scope>NUCLEOTIDE SEQUENCE</scope>
    <source>
        <strain evidence="1">K533</strain>
    </source>
</reference>
<name>A0AAX3PCH3_AERHY</name>